<dbReference type="Pfam" id="PF16701">
    <property type="entry name" value="Ad_Cy_reg"/>
    <property type="match status" value="1"/>
</dbReference>
<dbReference type="SMART" id="SM00044">
    <property type="entry name" value="CYCc"/>
    <property type="match status" value="1"/>
</dbReference>
<dbReference type="AlphaFoldDB" id="A0A9X2YIF5"/>
<feature type="domain" description="Guanylate cyclase" evidence="2">
    <location>
        <begin position="242"/>
        <end position="351"/>
    </location>
</feature>
<dbReference type="RefSeq" id="WP_263994628.1">
    <property type="nucleotide sequence ID" value="NZ_JACKVK010000003.1"/>
</dbReference>
<gene>
    <name evidence="3" type="ORF">H7K45_04775</name>
</gene>
<keyword evidence="4" id="KW-1185">Reference proteome</keyword>
<dbReference type="PANTHER" id="PTHR43081:SF1">
    <property type="entry name" value="ADENYLATE CYCLASE, TERMINAL-DIFFERENTIATION SPECIFIC"/>
    <property type="match status" value="1"/>
</dbReference>
<evidence type="ECO:0000259" key="2">
    <source>
        <dbReference type="PROSITE" id="PS50125"/>
    </source>
</evidence>
<evidence type="ECO:0000313" key="4">
    <source>
        <dbReference type="Proteomes" id="UP001141629"/>
    </source>
</evidence>
<dbReference type="PROSITE" id="PS50125">
    <property type="entry name" value="GUANYLATE_CYCLASE_2"/>
    <property type="match status" value="1"/>
</dbReference>
<name>A0A9X2YIF5_9MYCO</name>
<dbReference type="Gene3D" id="3.30.70.1230">
    <property type="entry name" value="Nucleotide cyclase"/>
    <property type="match status" value="1"/>
</dbReference>
<dbReference type="SUPFAM" id="SSF55073">
    <property type="entry name" value="Nucleotide cyclase"/>
    <property type="match status" value="1"/>
</dbReference>
<evidence type="ECO:0000256" key="1">
    <source>
        <dbReference type="ARBA" id="ARBA00005381"/>
    </source>
</evidence>
<accession>A0A9X2YIF5</accession>
<dbReference type="GO" id="GO:0035556">
    <property type="term" value="P:intracellular signal transduction"/>
    <property type="evidence" value="ECO:0007669"/>
    <property type="project" value="InterPro"/>
</dbReference>
<dbReference type="GO" id="GO:0004016">
    <property type="term" value="F:adenylate cyclase activity"/>
    <property type="evidence" value="ECO:0007669"/>
    <property type="project" value="UniProtKB-ARBA"/>
</dbReference>
<evidence type="ECO:0000313" key="3">
    <source>
        <dbReference type="EMBL" id="MCV7419847.1"/>
    </source>
</evidence>
<protein>
    <submittedName>
        <fullName evidence="3">Adenylate/guanylate cyclase domain-containing protein</fullName>
    </submittedName>
</protein>
<proteinExistence type="inferred from homology"/>
<organism evidence="3 4">
    <name type="scientific">Mycobacterium yunnanensis</name>
    <dbReference type="NCBI Taxonomy" id="368477"/>
    <lineage>
        <taxon>Bacteria</taxon>
        <taxon>Bacillati</taxon>
        <taxon>Actinomycetota</taxon>
        <taxon>Actinomycetes</taxon>
        <taxon>Mycobacteriales</taxon>
        <taxon>Mycobacteriaceae</taxon>
        <taxon>Mycobacterium</taxon>
    </lineage>
</organism>
<sequence length="406" mass="43248">MDVLSGVRAPLRGTVQVVPKMLDAGNTALTRDRARLGGDSLLATVLTALGDTYGDDVAVDDESDAGDMTSAAITRGLLAGTGRFTRTEVLDAAGIPLDVGRRLWRALGFAEVADDQRVFTSADAAALSDVSGMITAGIVDADGAVAMARPFGQLLSRLAAAHTSFISEVMGKRLGEDYSATEPPSPEQLSAQAVQITHELLPVLERTTLYVWRRHMATAAGRAVLLPSAEEIVNGEDSRPMAVGFVDLSGFTQLSRTLSVAELSTLLSEFEAQVSDTVVSHHGRVIKNVGDEVMFISDDPAAAAAIAMELVEHIGADERLPAAHAGLAYGPVLQRNGDVFGPVVNIAARITSLARRGTVRVDESMTESLSSAMQFQVSRRAPRRVTGYPQLRSYRLRRRTSPAARR</sequence>
<dbReference type="EMBL" id="JACKVK010000003">
    <property type="protein sequence ID" value="MCV7419847.1"/>
    <property type="molecule type" value="Genomic_DNA"/>
</dbReference>
<dbReference type="PANTHER" id="PTHR43081">
    <property type="entry name" value="ADENYLATE CYCLASE, TERMINAL-DIFFERENTIATION SPECIFIC-RELATED"/>
    <property type="match status" value="1"/>
</dbReference>
<dbReference type="InterPro" id="IPR032026">
    <property type="entry name" value="Ad_Cy_reg"/>
</dbReference>
<dbReference type="Proteomes" id="UP001141629">
    <property type="component" value="Unassembled WGS sequence"/>
</dbReference>
<reference evidence="3" key="2">
    <citation type="journal article" date="2022" name="BMC Genomics">
        <title>Comparative genome analysis of mycobacteria focusing on tRNA and non-coding RNA.</title>
        <authorList>
            <person name="Behra P.R.K."/>
            <person name="Pettersson B.M.F."/>
            <person name="Ramesh M."/>
            <person name="Das S."/>
            <person name="Dasgupta S."/>
            <person name="Kirsebom L.A."/>
        </authorList>
    </citation>
    <scope>NUCLEOTIDE SEQUENCE</scope>
    <source>
        <strain evidence="3">DSM 44838</strain>
    </source>
</reference>
<comment type="caution">
    <text evidence="3">The sequence shown here is derived from an EMBL/GenBank/DDBJ whole genome shotgun (WGS) entry which is preliminary data.</text>
</comment>
<reference evidence="3" key="1">
    <citation type="submission" date="2020-07" db="EMBL/GenBank/DDBJ databases">
        <authorList>
            <person name="Pettersson B.M.F."/>
            <person name="Behra P.R.K."/>
            <person name="Ramesh M."/>
            <person name="Das S."/>
            <person name="Dasgupta S."/>
            <person name="Kirsebom L.A."/>
        </authorList>
    </citation>
    <scope>NUCLEOTIDE SEQUENCE</scope>
    <source>
        <strain evidence="3">DSM 44838</strain>
    </source>
</reference>
<dbReference type="InterPro" id="IPR050697">
    <property type="entry name" value="Adenylyl/Guanylyl_Cyclase_3/4"/>
</dbReference>
<dbReference type="Pfam" id="PF00211">
    <property type="entry name" value="Guanylate_cyc"/>
    <property type="match status" value="1"/>
</dbReference>
<dbReference type="InterPro" id="IPR001054">
    <property type="entry name" value="A/G_cyclase"/>
</dbReference>
<dbReference type="GO" id="GO:0009190">
    <property type="term" value="P:cyclic nucleotide biosynthetic process"/>
    <property type="evidence" value="ECO:0007669"/>
    <property type="project" value="InterPro"/>
</dbReference>
<dbReference type="InterPro" id="IPR029787">
    <property type="entry name" value="Nucleotide_cyclase"/>
</dbReference>
<dbReference type="CDD" id="cd07302">
    <property type="entry name" value="CHD"/>
    <property type="match status" value="1"/>
</dbReference>
<comment type="similarity">
    <text evidence="1">Belongs to the adenylyl cyclase class-3 family.</text>
</comment>